<dbReference type="EMBL" id="MN739041">
    <property type="protein sequence ID" value="QHS85152.1"/>
    <property type="molecule type" value="Genomic_DNA"/>
</dbReference>
<proteinExistence type="predicted"/>
<organism evidence="3">
    <name type="scientific">viral metagenome</name>
    <dbReference type="NCBI Taxonomy" id="1070528"/>
    <lineage>
        <taxon>unclassified sequences</taxon>
        <taxon>metagenomes</taxon>
        <taxon>organismal metagenomes</taxon>
    </lineage>
</organism>
<reference evidence="3" key="1">
    <citation type="journal article" date="2020" name="Nature">
        <title>Giant virus diversity and host interactions through global metagenomics.</title>
        <authorList>
            <person name="Schulz F."/>
            <person name="Roux S."/>
            <person name="Paez-Espino D."/>
            <person name="Jungbluth S."/>
            <person name="Walsh D.A."/>
            <person name="Denef V.J."/>
            <person name="McMahon K.D."/>
            <person name="Konstantinidis K.T."/>
            <person name="Eloe-Fadrosh E.A."/>
            <person name="Kyrpides N.C."/>
            <person name="Woyke T."/>
        </authorList>
    </citation>
    <scope>NUCLEOTIDE SEQUENCE</scope>
    <source>
        <strain evidence="3">GVMAG-M-3300009182-67</strain>
    </source>
</reference>
<accession>A0A6C0AZA5</accession>
<evidence type="ECO:0000313" key="3">
    <source>
        <dbReference type="EMBL" id="QHS85152.1"/>
    </source>
</evidence>
<dbReference type="AlphaFoldDB" id="A0A6C0AZA5"/>
<evidence type="ECO:0000256" key="1">
    <source>
        <dbReference type="SAM" id="Coils"/>
    </source>
</evidence>
<feature type="region of interest" description="Disordered" evidence="2">
    <location>
        <begin position="1"/>
        <end position="25"/>
    </location>
</feature>
<sequence>MSSDSEDENADYSDKPESETESDAEELNNIYSELLVEKAKLIDDFNSGRILDLSAFRFELGNLNRRILASFQDRQSIENNLVEKEIELRSILDNYERRIYENMGDFPALEPVQRARNIFTSEEINEMKRVKYELESIYDSHREIEEDFEPLPSNRLLEEWNSLSAMEKVNIIKLTGIKPPAREDFSSEEKYKQAEEEYLNDINIFLDNFWMPFERREKKDSAGYIYTTGVTKAISKFEKIDFPSKKEQIEEIVEMLKDLPIKLTPEQKRYTQAVKETTQLLSKLSKEELLNCIASAKRFKPSLKTPKEQRGTPREEEFMEKLKRYPRPVSDSKMQIYNKYEPIPLDKSRISARKRMEKALKDVSASLKRYVVDVPNKVHPHGTFVDNIKYKIELLEEKIYRLTKNYPETYYNKVNDILFIFDRYPGFKEMFLQGQIDIYELAMFERAFIHKDKKNIGVFPATVTERRKAINSIFKEIYVNVSPTYFRNSQLLTKIIVTTKSKKLERFIFDLSKNKKDYSSKMLLLLNFIKTRKTDIFKSIPELLKEIYNNQQIKVQTVKDLSDSELRALLLNEQYNLTFLEKEQRKIEARNYDGYNVIYWNPLSIIPPGSLKEWYRILSKLNDSNLDVVMYNAYISQLNKIHYSFVRDYKLERVPGLIEIKKQIENVRSKKHELEMMDLERQYIRLEAERRRKYGTQPLNIPSNKIYPTVNEQIVNEMVNAIKQTKINASSELLQLYDLNELMNHIKVKHGGRLVRTIPTEAYTRVKNYLISELNKTTQDFTIVNKAAGFQAVDILTNLVGLPPIEKTTVNNAVKELTPQFIIAWNGEKYLDIHGENIFEKLLHINEPTDFYPGILLRKYYALVDKYTNKKEEIYRRAMANMEGKWYPVQFLDKDWQTGLPLFDIKETMKDKELVSKAIVKRGKYPFILRTIRTEREGVTKDIWTPVPEGKLVYRSLEFGKKKLNRKKNKSKR</sequence>
<name>A0A6C0AZA5_9ZZZZ</name>
<feature type="coiled-coil region" evidence="1">
    <location>
        <begin position="657"/>
        <end position="689"/>
    </location>
</feature>
<feature type="compositionally biased region" description="Acidic residues" evidence="2">
    <location>
        <begin position="1"/>
        <end position="11"/>
    </location>
</feature>
<protein>
    <submittedName>
        <fullName evidence="3">Uncharacterized protein</fullName>
    </submittedName>
</protein>
<keyword evidence="1" id="KW-0175">Coiled coil</keyword>
<evidence type="ECO:0000256" key="2">
    <source>
        <dbReference type="SAM" id="MobiDB-lite"/>
    </source>
</evidence>